<protein>
    <submittedName>
        <fullName evidence="1">Uncharacterized protein</fullName>
    </submittedName>
</protein>
<name>A0A9N7Z1C5_PLEPL</name>
<evidence type="ECO:0000313" key="1">
    <source>
        <dbReference type="EMBL" id="CAB1445317.1"/>
    </source>
</evidence>
<keyword evidence="2" id="KW-1185">Reference proteome</keyword>
<reference evidence="1" key="1">
    <citation type="submission" date="2020-03" db="EMBL/GenBank/DDBJ databases">
        <authorList>
            <person name="Weist P."/>
        </authorList>
    </citation>
    <scope>NUCLEOTIDE SEQUENCE</scope>
</reference>
<dbReference type="AlphaFoldDB" id="A0A9N7Z1C5"/>
<dbReference type="EMBL" id="CADEAL010003624">
    <property type="protein sequence ID" value="CAB1445317.1"/>
    <property type="molecule type" value="Genomic_DNA"/>
</dbReference>
<gene>
    <name evidence="1" type="ORF">PLEPLA_LOCUS33048</name>
</gene>
<sequence length="68" mass="8056">MKYLSRYVFGNRSNRIRNQMKVRGPVHDAVWSFNHHFVRVDILTHLFGRRGRGRALQVTYKVTQALSL</sequence>
<comment type="caution">
    <text evidence="1">The sequence shown here is derived from an EMBL/GenBank/DDBJ whole genome shotgun (WGS) entry which is preliminary data.</text>
</comment>
<organism evidence="1 2">
    <name type="scientific">Pleuronectes platessa</name>
    <name type="common">European plaice</name>
    <dbReference type="NCBI Taxonomy" id="8262"/>
    <lineage>
        <taxon>Eukaryota</taxon>
        <taxon>Metazoa</taxon>
        <taxon>Chordata</taxon>
        <taxon>Craniata</taxon>
        <taxon>Vertebrata</taxon>
        <taxon>Euteleostomi</taxon>
        <taxon>Actinopterygii</taxon>
        <taxon>Neopterygii</taxon>
        <taxon>Teleostei</taxon>
        <taxon>Neoteleostei</taxon>
        <taxon>Acanthomorphata</taxon>
        <taxon>Carangaria</taxon>
        <taxon>Pleuronectiformes</taxon>
        <taxon>Pleuronectoidei</taxon>
        <taxon>Pleuronectidae</taxon>
        <taxon>Pleuronectes</taxon>
    </lineage>
</organism>
<evidence type="ECO:0000313" key="2">
    <source>
        <dbReference type="Proteomes" id="UP001153269"/>
    </source>
</evidence>
<dbReference type="Proteomes" id="UP001153269">
    <property type="component" value="Unassembled WGS sequence"/>
</dbReference>
<proteinExistence type="predicted"/>
<accession>A0A9N7Z1C5</accession>